<comment type="caution">
    <text evidence="2">The sequence shown here is derived from an EMBL/GenBank/DDBJ whole genome shotgun (WGS) entry which is preliminary data.</text>
</comment>
<dbReference type="AlphaFoldDB" id="A0A926IN51"/>
<keyword evidence="3" id="KW-1185">Reference proteome</keyword>
<evidence type="ECO:0000313" key="2">
    <source>
        <dbReference type="EMBL" id="MBC8591286.1"/>
    </source>
</evidence>
<evidence type="ECO:0000313" key="3">
    <source>
        <dbReference type="Proteomes" id="UP000601522"/>
    </source>
</evidence>
<evidence type="ECO:0000259" key="1">
    <source>
        <dbReference type="Pfam" id="PF21778"/>
    </source>
</evidence>
<protein>
    <recommendedName>
        <fullName evidence="1">DUF6873 domain-containing protein</fullName>
    </recommendedName>
</protein>
<name>A0A926IN51_9FIRM</name>
<dbReference type="RefSeq" id="WP_249324154.1">
    <property type="nucleotide sequence ID" value="NZ_JACRTK010000004.1"/>
</dbReference>
<dbReference type="Proteomes" id="UP000601522">
    <property type="component" value="Unassembled WGS sequence"/>
</dbReference>
<dbReference type="Pfam" id="PF21778">
    <property type="entry name" value="DUF6873"/>
    <property type="match status" value="1"/>
</dbReference>
<gene>
    <name evidence="2" type="ORF">H8689_09200</name>
</gene>
<proteinExistence type="predicted"/>
<dbReference type="EMBL" id="JACRTK010000004">
    <property type="protein sequence ID" value="MBC8591286.1"/>
    <property type="molecule type" value="Genomic_DNA"/>
</dbReference>
<organism evidence="2 3">
    <name type="scientific">Wansuia hejianensis</name>
    <dbReference type="NCBI Taxonomy" id="2763667"/>
    <lineage>
        <taxon>Bacteria</taxon>
        <taxon>Bacillati</taxon>
        <taxon>Bacillota</taxon>
        <taxon>Clostridia</taxon>
        <taxon>Lachnospirales</taxon>
        <taxon>Lachnospiraceae</taxon>
        <taxon>Wansuia</taxon>
    </lineage>
</organism>
<feature type="domain" description="DUF6873" evidence="1">
    <location>
        <begin position="16"/>
        <end position="243"/>
    </location>
</feature>
<accession>A0A926IN51</accession>
<dbReference type="InterPro" id="IPR049238">
    <property type="entry name" value="DUF6873"/>
</dbReference>
<reference evidence="2 3" key="1">
    <citation type="submission" date="2020-08" db="EMBL/GenBank/DDBJ databases">
        <title>Genome public.</title>
        <authorList>
            <person name="Liu C."/>
            <person name="Sun Q."/>
        </authorList>
    </citation>
    <scope>NUCLEOTIDE SEQUENCE [LARGE SCALE GENOMIC DNA]</scope>
    <source>
        <strain evidence="2 3">NSJ-26</strain>
    </source>
</reference>
<sequence length="248" mass="27948">MKSNPFIPLMDANVTIVAGNTDREIINTLKNLNLKVIPTIKCEEVDDSIGYHPDIVLHPINHNTLVIAPNVFDYYKDRLSGLNLKLIKGEKKLGSKYPLDIAYNVGRIHGAAIHNFKHTDEVLKFYLKKENIDLIDVNQGYTKCSMAIISEDSIVTADYPIYNRLTELGYDVLLIEPGYIDLKGQKYGFIGGATGNLSKDIVLVSGNLIDHPDRVKIKNFIYKKNKKIYFLSKSKISDLGTIINLYCN</sequence>